<organism evidence="4">
    <name type="scientific">Rhipicephalus microplus</name>
    <name type="common">Cattle tick</name>
    <name type="synonym">Boophilus microplus</name>
    <dbReference type="NCBI Taxonomy" id="6941"/>
    <lineage>
        <taxon>Eukaryota</taxon>
        <taxon>Metazoa</taxon>
        <taxon>Ecdysozoa</taxon>
        <taxon>Arthropoda</taxon>
        <taxon>Chelicerata</taxon>
        <taxon>Arachnida</taxon>
        <taxon>Acari</taxon>
        <taxon>Parasitiformes</taxon>
        <taxon>Ixodida</taxon>
        <taxon>Ixodoidea</taxon>
        <taxon>Ixodidae</taxon>
        <taxon>Rhipicephalinae</taxon>
        <taxon>Rhipicephalus</taxon>
        <taxon>Boophilus</taxon>
    </lineage>
</organism>
<keyword evidence="2" id="KW-0677">Repeat</keyword>
<keyword evidence="3" id="KW-0472">Membrane</keyword>
<keyword evidence="1" id="KW-0433">Leucine-rich repeat</keyword>
<feature type="transmembrane region" description="Helical" evidence="3">
    <location>
        <begin position="21"/>
        <end position="43"/>
    </location>
</feature>
<reference evidence="5" key="2">
    <citation type="submission" date="2019-09" db="EMBL/GenBank/DDBJ databases">
        <title>Organ-specific transcriptomic study of the physiology of the cattle tick, Rhipicephalus microplus.</title>
        <authorList>
            <person name="Tirloni L."/>
            <person name="Braz G."/>
            <person name="Gandara A.C.P."/>
            <person name="Sabadin G.A."/>
            <person name="da Silva R.M."/>
            <person name="Guizzo M.G."/>
            <person name="Machado J.A."/>
            <person name="Costa E.P."/>
            <person name="Gomes H.F."/>
            <person name="Moraes J."/>
            <person name="Mota M.B.S."/>
            <person name="Mesquita R.D."/>
            <person name="Alvarenga P.H."/>
            <person name="Alves F."/>
            <person name="Seixas A."/>
            <person name="da Fonseca R.N."/>
            <person name="Fogaca A."/>
            <person name="Logullo C."/>
            <person name="Tanaka A."/>
            <person name="Daffre S."/>
            <person name="Termignoni C."/>
            <person name="Vaz I.S.Jr."/>
            <person name="Oliveira P.L."/>
            <person name="Ribeiro J.M."/>
        </authorList>
    </citation>
    <scope>NUCLEOTIDE SEQUENCE</scope>
    <source>
        <strain evidence="5">Porto Alegre</strain>
    </source>
</reference>
<dbReference type="OrthoDB" id="1055097at2759"/>
<proteinExistence type="predicted"/>
<protein>
    <submittedName>
        <fullName evidence="5">Putative extracellular matrix protein slit</fullName>
    </submittedName>
    <submittedName>
        <fullName evidence="4">Secreted protein 33</fullName>
    </submittedName>
</protein>
<dbReference type="EMBL" id="GHWJ01007224">
    <property type="protein sequence ID" value="NOV39961.1"/>
    <property type="molecule type" value="Transcribed_RNA"/>
</dbReference>
<keyword evidence="3" id="KW-1133">Transmembrane helix</keyword>
<dbReference type="PROSITE" id="PS51450">
    <property type="entry name" value="LRR"/>
    <property type="match status" value="1"/>
</dbReference>
<name>A0A034WXJ2_RHIMP</name>
<sequence length="339" mass="37795">GLCRRTTENSHQSHSFLHVKAMLSLGRVVLWALLVCVVAATPVCIESGTSRVTYTCSGFTSHAHFDEFLRREFTPDRYSRVQFLLHDSNLDYLPPRAFDGTMASVVEFRNVRVHGHTPTSDDHPFTGVTSWLKKVIFSDGSTVPPSWGLLAPLTKLEEVILLNMHYVNLSNSFNELPKSVKRVRVLNSTILGVDPHWLAGLENLEGLHVENSNINSFARTMLPKPAHNLTSLTLRNANLTSLPVDLTDEAPLLTTLNLQHNAIKSFEADSFTPLLTRRTDAAAFLDENPLDCDCHARFLNQIPASWTAPPCSTPERLRGRLVKNIGISQLICAPASRRR</sequence>
<accession>A0A034WXJ2</accession>
<evidence type="ECO:0000313" key="5">
    <source>
        <dbReference type="EMBL" id="NOV39961.1"/>
    </source>
</evidence>
<dbReference type="SMR" id="A0A034WXJ2"/>
<keyword evidence="3" id="KW-0812">Transmembrane</keyword>
<dbReference type="InterPro" id="IPR032675">
    <property type="entry name" value="LRR_dom_sf"/>
</dbReference>
<dbReference type="SUPFAM" id="SSF52058">
    <property type="entry name" value="L domain-like"/>
    <property type="match status" value="1"/>
</dbReference>
<evidence type="ECO:0000256" key="1">
    <source>
        <dbReference type="ARBA" id="ARBA00022614"/>
    </source>
</evidence>
<dbReference type="PANTHER" id="PTHR24369:SF157">
    <property type="entry name" value="LRRCT DOMAIN-CONTAINING PROTEIN"/>
    <property type="match status" value="1"/>
</dbReference>
<dbReference type="EMBL" id="GBBO01000046">
    <property type="protein sequence ID" value="JAC59082.1"/>
    <property type="molecule type" value="Transcribed_RNA"/>
</dbReference>
<dbReference type="InterPro" id="IPR001611">
    <property type="entry name" value="Leu-rich_rpt"/>
</dbReference>
<evidence type="ECO:0000256" key="3">
    <source>
        <dbReference type="SAM" id="Phobius"/>
    </source>
</evidence>
<evidence type="ECO:0000256" key="2">
    <source>
        <dbReference type="ARBA" id="ARBA00022737"/>
    </source>
</evidence>
<evidence type="ECO:0000313" key="4">
    <source>
        <dbReference type="EMBL" id="JAC59082.1"/>
    </source>
</evidence>
<dbReference type="AlphaFoldDB" id="A0A034WXJ2"/>
<dbReference type="VEuPathDB" id="VectorBase:LOC119187752"/>
<reference evidence="4" key="1">
    <citation type="journal article" date="2014" name="PLoS ONE">
        <title>Proteomic Analysis of Cattle Tick Rhipicephalus (Boophilus) microplus Saliva: A Comparison between Partially and Fully Engorged Females.</title>
        <authorList>
            <person name="Tirloni L."/>
            <person name="Reck J."/>
            <person name="Terra R.M."/>
            <person name="Martins J.R."/>
            <person name="Mulenga A."/>
            <person name="Sherman N.E."/>
            <person name="Fox J.W."/>
            <person name="Yates J.R.III."/>
            <person name="Termignoni C."/>
            <person name="Pinto A.F."/>
            <person name="da Silva Vaz I.Jr."/>
        </authorList>
    </citation>
    <scope>NUCLEOTIDE SEQUENCE</scope>
</reference>
<dbReference type="Pfam" id="PF13855">
    <property type="entry name" value="LRR_8"/>
    <property type="match status" value="1"/>
</dbReference>
<dbReference type="Gene3D" id="3.80.10.10">
    <property type="entry name" value="Ribonuclease Inhibitor"/>
    <property type="match status" value="1"/>
</dbReference>
<dbReference type="GO" id="GO:0005886">
    <property type="term" value="C:plasma membrane"/>
    <property type="evidence" value="ECO:0007669"/>
    <property type="project" value="TreeGrafter"/>
</dbReference>
<feature type="non-terminal residue" evidence="4">
    <location>
        <position position="1"/>
    </location>
</feature>
<dbReference type="InterPro" id="IPR050541">
    <property type="entry name" value="LRR_TM_domain-containing"/>
</dbReference>
<dbReference type="PANTHER" id="PTHR24369">
    <property type="entry name" value="ANTIGEN BSP, PUTATIVE-RELATED"/>
    <property type="match status" value="1"/>
</dbReference>